<dbReference type="AlphaFoldDB" id="A0A0F6T2K0"/>
<dbReference type="EMBL" id="KP861348">
    <property type="protein sequence ID" value="AKD43384.1"/>
    <property type="molecule type" value="Genomic_DNA"/>
</dbReference>
<evidence type="ECO:0000313" key="1">
    <source>
        <dbReference type="EMBL" id="AKD43384.1"/>
    </source>
</evidence>
<evidence type="ECO:0008006" key="2">
    <source>
        <dbReference type="Google" id="ProtNLM"/>
    </source>
</evidence>
<dbReference type="RefSeq" id="WP_241779491.1">
    <property type="nucleotide sequence ID" value="NZ_JXTA01000008.1"/>
</dbReference>
<sequence length="120" mass="13392">MNIEILDSDGSVVNVIVATEQFAEEVHPGRWRTQPVELPPSIAEVVTIKLMEIKAEAERRITALDWRLQRAQERELIGESGVETVQDVLLLREQIRQASNAAELAVSTLTDVGAVQAFTW</sequence>
<organism evidence="1">
    <name type="scientific">Aeromonas salmonicida subsp. salmonicida</name>
    <dbReference type="NCBI Taxonomy" id="29491"/>
    <lineage>
        <taxon>Bacteria</taxon>
        <taxon>Pseudomonadati</taxon>
        <taxon>Pseudomonadota</taxon>
        <taxon>Gammaproteobacteria</taxon>
        <taxon>Aeromonadales</taxon>
        <taxon>Aeromonadaceae</taxon>
        <taxon>Aeromonas</taxon>
    </lineage>
</organism>
<reference evidence="1" key="1">
    <citation type="submission" date="2015-02" db="EMBL/GenBank/DDBJ databases">
        <title>AsaGEI2b: a new variant of a genomic island revealed by the draft genome sequence of the Aeromonas salmonicida subsp. salmonicida JF3224 strain isolated from a wild fish in Switzerland.</title>
        <authorList>
            <person name="Emond-Rheault J.-G."/>
            <person name="Vincent A.T."/>
            <person name="Trudel M.V."/>
            <person name="Frey J."/>
            <person name="Frenette M."/>
            <person name="Charette S.J."/>
        </authorList>
    </citation>
    <scope>NUCLEOTIDE SEQUENCE</scope>
    <source>
        <strain evidence="1">JF3224</strain>
    </source>
</reference>
<protein>
    <recommendedName>
        <fullName evidence="2">Tail fiber assembly protein</fullName>
    </recommendedName>
</protein>
<proteinExistence type="predicted"/>
<name>A0A0F6T2K0_AERSS</name>
<accession>A0A0F6T2K0</accession>